<keyword evidence="1" id="KW-0863">Zinc-finger</keyword>
<gene>
    <name evidence="4" type="ORF">KOM_12_482</name>
</gene>
<keyword evidence="4" id="KW-0808">Transferase</keyword>
<dbReference type="PROSITE" id="PS00028">
    <property type="entry name" value="ZINC_FINGER_C2H2_1"/>
    <property type="match status" value="2"/>
</dbReference>
<dbReference type="EMBL" id="MZ420154">
    <property type="protein sequence ID" value="QYA18750.1"/>
    <property type="molecule type" value="Genomic_DNA"/>
</dbReference>
<reference evidence="4" key="1">
    <citation type="submission" date="2021-06" db="EMBL/GenBank/DDBJ databases">
        <authorList>
            <person name="Rolland C."/>
        </authorList>
    </citation>
    <scope>NUCLEOTIDE SEQUENCE</scope>
    <source>
        <strain evidence="4">347.936635</strain>
    </source>
</reference>
<proteinExistence type="predicted"/>
<keyword evidence="4" id="KW-0489">Methyltransferase</keyword>
<sequence>MFSFYPNSQPSAPVKAKCTYPGCTDEFVNQESRSRHLWKTHLAAASIMQTALFTCYECNLTFTTELDKSLHMLNHPGLKTYTIGDFQRELNVAQLSTQRQRDRTQVCHQPPAGSQSSSAEDASMILRPFLFCPVQDCPSTGGFCSEPTWKRHKNTYHPELTTLQPVRKDV</sequence>
<evidence type="ECO:0000256" key="1">
    <source>
        <dbReference type="PROSITE-ProRule" id="PRU00042"/>
    </source>
</evidence>
<feature type="region of interest" description="Disordered" evidence="2">
    <location>
        <begin position="99"/>
        <end position="120"/>
    </location>
</feature>
<name>A0A8F8KTG9_9VIRU</name>
<accession>A0A8F8KTG9</accession>
<protein>
    <submittedName>
        <fullName evidence="4">Histone demethylase</fullName>
    </submittedName>
</protein>
<keyword evidence="1" id="KW-0479">Metal-binding</keyword>
<dbReference type="GO" id="GO:0032259">
    <property type="term" value="P:methylation"/>
    <property type="evidence" value="ECO:0007669"/>
    <property type="project" value="UniProtKB-KW"/>
</dbReference>
<dbReference type="GO" id="GO:0008168">
    <property type="term" value="F:methyltransferase activity"/>
    <property type="evidence" value="ECO:0007669"/>
    <property type="project" value="UniProtKB-KW"/>
</dbReference>
<organism evidence="4">
    <name type="scientific">Clandestinovirus</name>
    <dbReference type="NCBI Taxonomy" id="2831644"/>
    <lineage>
        <taxon>Viruses</taxon>
    </lineage>
</organism>
<evidence type="ECO:0000259" key="3">
    <source>
        <dbReference type="PROSITE" id="PS50157"/>
    </source>
</evidence>
<feature type="domain" description="C2H2-type" evidence="3">
    <location>
        <begin position="53"/>
        <end position="80"/>
    </location>
</feature>
<dbReference type="GO" id="GO:0008270">
    <property type="term" value="F:zinc ion binding"/>
    <property type="evidence" value="ECO:0007669"/>
    <property type="project" value="UniProtKB-KW"/>
</dbReference>
<keyword evidence="1" id="KW-0862">Zinc</keyword>
<evidence type="ECO:0000256" key="2">
    <source>
        <dbReference type="SAM" id="MobiDB-lite"/>
    </source>
</evidence>
<evidence type="ECO:0000313" key="4">
    <source>
        <dbReference type="EMBL" id="QYA18750.1"/>
    </source>
</evidence>
<dbReference type="InterPro" id="IPR013087">
    <property type="entry name" value="Znf_C2H2_type"/>
</dbReference>
<dbReference type="PROSITE" id="PS50157">
    <property type="entry name" value="ZINC_FINGER_C2H2_2"/>
    <property type="match status" value="1"/>
</dbReference>
<dbReference type="SMART" id="SM00355">
    <property type="entry name" value="ZnF_C2H2"/>
    <property type="match status" value="3"/>
</dbReference>